<name>A0A6C0Y7K3_9GAMM</name>
<dbReference type="RefSeq" id="WP_163146648.1">
    <property type="nucleotide sequence ID" value="NZ_CP044458.1"/>
</dbReference>
<dbReference type="Proteomes" id="UP000503440">
    <property type="component" value="Plasmid pB18-3"/>
</dbReference>
<accession>A0A6C0Y7K3</accession>
<organism evidence="1 2">
    <name type="scientific">Acinetobacter indicus</name>
    <dbReference type="NCBI Taxonomy" id="756892"/>
    <lineage>
        <taxon>Bacteria</taxon>
        <taxon>Pseudomonadati</taxon>
        <taxon>Pseudomonadota</taxon>
        <taxon>Gammaproteobacteria</taxon>
        <taxon>Moraxellales</taxon>
        <taxon>Moraxellaceae</taxon>
        <taxon>Acinetobacter</taxon>
    </lineage>
</organism>
<keyword evidence="1" id="KW-0614">Plasmid</keyword>
<dbReference type="AlphaFoldDB" id="A0A6C0Y7K3"/>
<gene>
    <name evidence="1" type="ORF">FSC09_17170</name>
</gene>
<evidence type="ECO:0000313" key="1">
    <source>
        <dbReference type="EMBL" id="QIC72089.1"/>
    </source>
</evidence>
<reference evidence="1 2" key="1">
    <citation type="submission" date="2019-09" db="EMBL/GenBank/DDBJ databases">
        <title>Non-baumannii Acinetobacter spp. carrying blaNDM-1 isolated in China.</title>
        <authorList>
            <person name="Cui C."/>
            <person name="Chen C."/>
            <person name="Sun J."/>
            <person name="Liu Y."/>
        </authorList>
    </citation>
    <scope>NUCLEOTIDE SEQUENCE [LARGE SCALE GENOMIC DNA]</scope>
    <source>
        <strain evidence="1 2">B18</strain>
        <plasmid evidence="2">pb18-3</plasmid>
    </source>
</reference>
<proteinExistence type="predicted"/>
<dbReference type="EMBL" id="CP044458">
    <property type="protein sequence ID" value="QIC72089.1"/>
    <property type="molecule type" value="Genomic_DNA"/>
</dbReference>
<sequence length="199" mass="23081">MSQATFSFEQLSPAAQAKALDVCRDINTSDELWYEQLNESSLDVFLETLGFEDPKIYFSLAYCQGDYAELNSARFHYNKGFVKQIKAEFPTWTKAHEMAEQLQDICKRYFYGYSFSVVNGRTCDIEHKRLGTDWQHDISAFESEIDDFMDDLNSMLYNAYRDEYETLTSDENVKANLIDQDHQFFADGTDKKTVYANAA</sequence>
<evidence type="ECO:0000313" key="2">
    <source>
        <dbReference type="Proteomes" id="UP000503440"/>
    </source>
</evidence>
<protein>
    <submittedName>
        <fullName evidence="1">Uncharacterized protein</fullName>
    </submittedName>
</protein>
<geneLocation type="plasmid" evidence="2">
    <name>pb18-3</name>
</geneLocation>